<evidence type="ECO:0000313" key="3">
    <source>
        <dbReference type="Proteomes" id="UP000291422"/>
    </source>
</evidence>
<dbReference type="Proteomes" id="UP000291422">
    <property type="component" value="Unassembled WGS sequence"/>
</dbReference>
<evidence type="ECO:0000313" key="2">
    <source>
        <dbReference type="EMBL" id="RYN74311.1"/>
    </source>
</evidence>
<feature type="compositionally biased region" description="Basic and acidic residues" evidence="1">
    <location>
        <begin position="456"/>
        <end position="469"/>
    </location>
</feature>
<sequence length="469" mass="53623">MVLYHANGRVVQAHEDYLEQQAQSIAKECDYVDQINVYKQRNAVKSTNEVQIIIKKQVYRTLYCERAGDSEILEKFGQTNQYKIPTTVDRRILVACSTFAQDYFTHNPEKNDLHLPVCYPEAHKRGSHSRNSESENSDQEDDKVGRQMAFIRPEEIKNYVIPWLKRMQEKFDKAGAAHSEPPRGSTTPLKRTRLAQSLVSWSDQSVVMGIPERLVDKIHLYNAMLQLGLPKFVQLPLIDVLVLQMYRTKLEACELDALEHTIGRFYSRGVAVLDPVLNHFIGTYSFRSLGDRTKPEPSGHSARLADDTDAAGKELAKGTTEENSTESGAIDAINEEQANSTTTKADNNKSDLGPEKWKKKRRYLQYCDLDANRKDYSRDTYILPPELPVIGHSIRHWSGVRQNQSTAAAHTGFPLNIGKYKKFIRRNSTDAIDERDWFEEETNRLIGQTEYQENGPGKEKKLTLINKED</sequence>
<gene>
    <name evidence="2" type="ORF">AA0117_g7093</name>
</gene>
<dbReference type="EMBL" id="PDXD01000018">
    <property type="protein sequence ID" value="RYN74311.1"/>
    <property type="molecule type" value="Genomic_DNA"/>
</dbReference>
<comment type="caution">
    <text evidence="2">The sequence shown here is derived from an EMBL/GenBank/DDBJ whole genome shotgun (WGS) entry which is preliminary data.</text>
</comment>
<feature type="compositionally biased region" description="Polar residues" evidence="1">
    <location>
        <begin position="336"/>
        <end position="345"/>
    </location>
</feature>
<name>A0A4Q4NEG6_ALTAL</name>
<feature type="region of interest" description="Disordered" evidence="1">
    <location>
        <begin position="290"/>
        <end position="354"/>
    </location>
</feature>
<evidence type="ECO:0000256" key="1">
    <source>
        <dbReference type="SAM" id="MobiDB-lite"/>
    </source>
</evidence>
<dbReference type="AlphaFoldDB" id="A0A4Q4NEG6"/>
<reference evidence="3" key="1">
    <citation type="journal article" date="2019" name="bioRxiv">
        <title>Genomics, evolutionary history and diagnostics of the Alternaria alternata species group including apple and Asian pear pathotypes.</title>
        <authorList>
            <person name="Armitage A.D."/>
            <person name="Cockerton H.M."/>
            <person name="Sreenivasaprasad S."/>
            <person name="Woodhall J.W."/>
            <person name="Lane C.R."/>
            <person name="Harrison R.J."/>
            <person name="Clarkson J.P."/>
        </authorList>
    </citation>
    <scope>NUCLEOTIDE SEQUENCE [LARGE SCALE GENOMIC DNA]</scope>
    <source>
        <strain evidence="3">FERA 1177</strain>
    </source>
</reference>
<feature type="compositionally biased region" description="Basic and acidic residues" evidence="1">
    <location>
        <begin position="290"/>
        <end position="320"/>
    </location>
</feature>
<protein>
    <submittedName>
        <fullName evidence="2">Uncharacterized protein</fullName>
    </submittedName>
</protein>
<dbReference type="VEuPathDB" id="FungiDB:CC77DRAFT_1085674"/>
<organism evidence="2 3">
    <name type="scientific">Alternaria alternata</name>
    <name type="common">Alternaria rot fungus</name>
    <name type="synonym">Torula alternata</name>
    <dbReference type="NCBI Taxonomy" id="5599"/>
    <lineage>
        <taxon>Eukaryota</taxon>
        <taxon>Fungi</taxon>
        <taxon>Dikarya</taxon>
        <taxon>Ascomycota</taxon>
        <taxon>Pezizomycotina</taxon>
        <taxon>Dothideomycetes</taxon>
        <taxon>Pleosporomycetidae</taxon>
        <taxon>Pleosporales</taxon>
        <taxon>Pleosporineae</taxon>
        <taxon>Pleosporaceae</taxon>
        <taxon>Alternaria</taxon>
        <taxon>Alternaria sect. Alternaria</taxon>
        <taxon>Alternaria alternata complex</taxon>
    </lineage>
</organism>
<proteinExistence type="predicted"/>
<accession>A0A4Q4NEG6</accession>
<feature type="region of interest" description="Disordered" evidence="1">
    <location>
        <begin position="447"/>
        <end position="469"/>
    </location>
</feature>
<feature type="region of interest" description="Disordered" evidence="1">
    <location>
        <begin position="123"/>
        <end position="145"/>
    </location>
</feature>